<dbReference type="InterPro" id="IPR038351">
    <property type="entry name" value="MCD_N_sf"/>
</dbReference>
<accession>A0ABS9W1D8</accession>
<protein>
    <submittedName>
        <fullName evidence="4">Malonyl-CoA decarboxylase</fullName>
    </submittedName>
</protein>
<keyword evidence="5" id="KW-1185">Reference proteome</keyword>
<feature type="region of interest" description="Disordered" evidence="1">
    <location>
        <begin position="484"/>
        <end position="529"/>
    </location>
</feature>
<dbReference type="Gene3D" id="1.20.140.90">
    <property type="entry name" value="Malonyl-CoA decarboxylase, oligemerization domain"/>
    <property type="match status" value="1"/>
</dbReference>
<feature type="compositionally biased region" description="Low complexity" evidence="1">
    <location>
        <begin position="491"/>
        <end position="500"/>
    </location>
</feature>
<evidence type="ECO:0000256" key="1">
    <source>
        <dbReference type="SAM" id="MobiDB-lite"/>
    </source>
</evidence>
<evidence type="ECO:0000259" key="3">
    <source>
        <dbReference type="Pfam" id="PF17408"/>
    </source>
</evidence>
<comment type="caution">
    <text evidence="4">The sequence shown here is derived from an EMBL/GenBank/DDBJ whole genome shotgun (WGS) entry which is preliminary data.</text>
</comment>
<dbReference type="Proteomes" id="UP001201985">
    <property type="component" value="Unassembled WGS sequence"/>
</dbReference>
<dbReference type="Pfam" id="PF17408">
    <property type="entry name" value="MCD_N"/>
    <property type="match status" value="1"/>
</dbReference>
<gene>
    <name evidence="4" type="ORF">MON41_03660</name>
</gene>
<feature type="domain" description="Malonyl-CoA decarboxylase N-terminal" evidence="3">
    <location>
        <begin position="87"/>
        <end position="170"/>
    </location>
</feature>
<dbReference type="InterPro" id="IPR042303">
    <property type="entry name" value="Malonyl_CoA_deC_C_sf"/>
</dbReference>
<dbReference type="Gene3D" id="3.40.630.150">
    <property type="entry name" value="Malonyl-CoA decarboxylase, catalytic domain"/>
    <property type="match status" value="1"/>
</dbReference>
<dbReference type="InterPro" id="IPR038917">
    <property type="entry name" value="Malonyl_CoA_deC"/>
</dbReference>
<dbReference type="RefSeq" id="WP_202910680.1">
    <property type="nucleotide sequence ID" value="NZ_JALBUU010000004.1"/>
</dbReference>
<name>A0ABS9W1D8_9PROT</name>
<dbReference type="InterPro" id="IPR035372">
    <property type="entry name" value="MCD_N"/>
</dbReference>
<feature type="domain" description="Malonyl-CoA decarboxylase C-terminal" evidence="2">
    <location>
        <begin position="173"/>
        <end position="439"/>
    </location>
</feature>
<proteinExistence type="predicted"/>
<feature type="compositionally biased region" description="Low complexity" evidence="1">
    <location>
        <begin position="513"/>
        <end position="529"/>
    </location>
</feature>
<evidence type="ECO:0000259" key="2">
    <source>
        <dbReference type="Pfam" id="PF05292"/>
    </source>
</evidence>
<dbReference type="PANTHER" id="PTHR28641">
    <property type="match status" value="1"/>
</dbReference>
<evidence type="ECO:0000313" key="4">
    <source>
        <dbReference type="EMBL" id="MCI0752858.1"/>
    </source>
</evidence>
<dbReference type="Pfam" id="PF05292">
    <property type="entry name" value="MCD"/>
    <property type="match status" value="1"/>
</dbReference>
<organism evidence="4 5">
    <name type="scientific">Teichococcus vastitatis</name>
    <dbReference type="NCBI Taxonomy" id="2307076"/>
    <lineage>
        <taxon>Bacteria</taxon>
        <taxon>Pseudomonadati</taxon>
        <taxon>Pseudomonadota</taxon>
        <taxon>Alphaproteobacteria</taxon>
        <taxon>Acetobacterales</taxon>
        <taxon>Roseomonadaceae</taxon>
        <taxon>Roseomonas</taxon>
    </lineage>
</organism>
<dbReference type="PANTHER" id="PTHR28641:SF1">
    <property type="entry name" value="MALONYL-COA DECARBOXYLASE, MITOCHONDRIAL"/>
    <property type="match status" value="1"/>
</dbReference>
<evidence type="ECO:0000313" key="5">
    <source>
        <dbReference type="Proteomes" id="UP001201985"/>
    </source>
</evidence>
<dbReference type="EMBL" id="JALBUU010000004">
    <property type="protein sequence ID" value="MCI0752858.1"/>
    <property type="molecule type" value="Genomic_DNA"/>
</dbReference>
<dbReference type="InterPro" id="IPR007956">
    <property type="entry name" value="Malonyl_CoA_deC_C"/>
</dbReference>
<reference evidence="4 5" key="1">
    <citation type="submission" date="2022-03" db="EMBL/GenBank/DDBJ databases">
        <title>Complete genome analysis of Roseomonas KG 17.1 : a prolific producer of plant growth promoters.</title>
        <authorList>
            <person name="Saadouli I."/>
            <person name="Najjari A."/>
            <person name="Mosbah A."/>
            <person name="Ouzari H.I."/>
        </authorList>
    </citation>
    <scope>NUCLEOTIDE SEQUENCE [LARGE SCALE GENOMIC DNA]</scope>
    <source>
        <strain evidence="4 5">KG17-1</strain>
    </source>
</reference>
<sequence length="529" mass="57327">MATSITMGARTWLERLWAGIADRGRPYADVPAIARPPLVRAELLARALLSERGEASGAAVARELLSVLHDLNAEDRAAFRALLASDFLPDEATLRAAAQAYLDEPSAARAMTLFEKAEPPRQELLRRMNMATGGTAALVQLRQELLGELKKHPELKPLDADLQHLFASWFNRGFLELRRIDWDTPAAILEKLIDYEAVHEIMGWQDLRRRLAPDRRCFAFFHRALPGEPLIFVEVALTQGLAGAIQPLLAPQDGSARAEFDTAIFYSISNCQEGLRGVSFGNFLIKQVVEELKAELPEVKRFSTLSPVPGFRRWLKRRLDRGGDDLFRAGEEAAILALHIPAGAAEEGAGAPAAAAVLDSLATGEWWIDPLREAALRPPLLRLAAEYLTRPNTGMGNIDPVARFHLGNGARLERINWLGNTAARGMTESYGVMVNYLYDPDSIEANHEAFTRSGTVARSAPVDALLAMPAVAAGKGRANYLPRLLGGSGDPGKPAAAKGGAKPGRKTAEPTQDAPSAPASEEADSKPAA</sequence>